<sequence length="222" mass="24957">MTNEQACKPFYTLRYFPVPARADTCKALLALSGVEWKLESPAWPKEKDSQPVGKMPVLIEAYSGDNATAPFVLGESYAIEEYIATKYNLFYQPDDLQMMARQRELRSQMVELYEYVSDIMHGPEASRAGLLEKYKVAGRYIVRFHEKVLRENGSNGHYFGDKTTFADVAALASVFGLQHTFADLDPSMIDFISEDNAPEINNLVNTLSKDPALASYVAGFKK</sequence>
<dbReference type="Pfam" id="PF14497">
    <property type="entry name" value="GST_C_3"/>
    <property type="match status" value="1"/>
</dbReference>
<dbReference type="EMBL" id="JANBTW010000034">
    <property type="protein sequence ID" value="KAJ2677150.1"/>
    <property type="molecule type" value="Genomic_DNA"/>
</dbReference>
<dbReference type="GO" id="GO:0004364">
    <property type="term" value="F:glutathione transferase activity"/>
    <property type="evidence" value="ECO:0007669"/>
    <property type="project" value="TreeGrafter"/>
</dbReference>
<reference evidence="3" key="1">
    <citation type="submission" date="2022-07" db="EMBL/GenBank/DDBJ databases">
        <title>Phylogenomic reconstructions and comparative analyses of Kickxellomycotina fungi.</title>
        <authorList>
            <person name="Reynolds N.K."/>
            <person name="Stajich J.E."/>
            <person name="Barry K."/>
            <person name="Grigoriev I.V."/>
            <person name="Crous P."/>
            <person name="Smith M.E."/>
        </authorList>
    </citation>
    <scope>NUCLEOTIDE SEQUENCE</scope>
    <source>
        <strain evidence="3">NRRL 3115</strain>
    </source>
</reference>
<dbReference type="InterPro" id="IPR036249">
    <property type="entry name" value="Thioredoxin-like_sf"/>
</dbReference>
<accession>A0A9W8KXQ8</accession>
<comment type="caution">
    <text evidence="3">The sequence shown here is derived from an EMBL/GenBank/DDBJ whole genome shotgun (WGS) entry which is preliminary data.</text>
</comment>
<dbReference type="PROSITE" id="PS50404">
    <property type="entry name" value="GST_NTER"/>
    <property type="match status" value="1"/>
</dbReference>
<dbReference type="GO" id="GO:0006749">
    <property type="term" value="P:glutathione metabolic process"/>
    <property type="evidence" value="ECO:0007669"/>
    <property type="project" value="TreeGrafter"/>
</dbReference>
<dbReference type="InterPro" id="IPR010987">
    <property type="entry name" value="Glutathione-S-Trfase_C-like"/>
</dbReference>
<name>A0A9W8KXQ8_9FUNG</name>
<protein>
    <recommendedName>
        <fullName evidence="5">Glutathione S-transferase</fullName>
    </recommendedName>
</protein>
<dbReference type="Gene3D" id="3.40.30.10">
    <property type="entry name" value="Glutaredoxin"/>
    <property type="match status" value="1"/>
</dbReference>
<feature type="domain" description="GST N-terminal" evidence="1">
    <location>
        <begin position="9"/>
        <end position="91"/>
    </location>
</feature>
<dbReference type="Gene3D" id="1.20.1050.10">
    <property type="match status" value="1"/>
</dbReference>
<feature type="domain" description="GST C-terminal" evidence="2">
    <location>
        <begin position="95"/>
        <end position="222"/>
    </location>
</feature>
<gene>
    <name evidence="3" type="ORF">GGI25_003246</name>
</gene>
<dbReference type="PANTHER" id="PTHR11571">
    <property type="entry name" value="GLUTATHIONE S-TRANSFERASE"/>
    <property type="match status" value="1"/>
</dbReference>
<organism evidence="3 4">
    <name type="scientific">Coemansia spiralis</name>
    <dbReference type="NCBI Taxonomy" id="417178"/>
    <lineage>
        <taxon>Eukaryota</taxon>
        <taxon>Fungi</taxon>
        <taxon>Fungi incertae sedis</taxon>
        <taxon>Zoopagomycota</taxon>
        <taxon>Kickxellomycotina</taxon>
        <taxon>Kickxellomycetes</taxon>
        <taxon>Kickxellales</taxon>
        <taxon>Kickxellaceae</taxon>
        <taxon>Coemansia</taxon>
    </lineage>
</organism>
<dbReference type="Proteomes" id="UP001151518">
    <property type="component" value="Unassembled WGS sequence"/>
</dbReference>
<dbReference type="InterPro" id="IPR036282">
    <property type="entry name" value="Glutathione-S-Trfase_C_sf"/>
</dbReference>
<evidence type="ECO:0000313" key="3">
    <source>
        <dbReference type="EMBL" id="KAJ2677150.1"/>
    </source>
</evidence>
<dbReference type="OrthoDB" id="414243at2759"/>
<dbReference type="InterPro" id="IPR004045">
    <property type="entry name" value="Glutathione_S-Trfase_N"/>
</dbReference>
<evidence type="ECO:0000313" key="4">
    <source>
        <dbReference type="Proteomes" id="UP001151518"/>
    </source>
</evidence>
<evidence type="ECO:0000259" key="2">
    <source>
        <dbReference type="PROSITE" id="PS50405"/>
    </source>
</evidence>
<dbReference type="PROSITE" id="PS50405">
    <property type="entry name" value="GST_CTER"/>
    <property type="match status" value="1"/>
</dbReference>
<dbReference type="AlphaFoldDB" id="A0A9W8KXQ8"/>
<dbReference type="InterPro" id="IPR004046">
    <property type="entry name" value="GST_C"/>
</dbReference>
<proteinExistence type="predicted"/>
<dbReference type="SUPFAM" id="SSF52833">
    <property type="entry name" value="Thioredoxin-like"/>
    <property type="match status" value="1"/>
</dbReference>
<dbReference type="SUPFAM" id="SSF47616">
    <property type="entry name" value="GST C-terminal domain-like"/>
    <property type="match status" value="1"/>
</dbReference>
<evidence type="ECO:0000259" key="1">
    <source>
        <dbReference type="PROSITE" id="PS50404"/>
    </source>
</evidence>
<evidence type="ECO:0008006" key="5">
    <source>
        <dbReference type="Google" id="ProtNLM"/>
    </source>
</evidence>
<dbReference type="InterPro" id="IPR050213">
    <property type="entry name" value="GST_superfamily"/>
</dbReference>